<dbReference type="SUPFAM" id="SSF53335">
    <property type="entry name" value="S-adenosyl-L-methionine-dependent methyltransferases"/>
    <property type="match status" value="1"/>
</dbReference>
<dbReference type="Pfam" id="PF25371">
    <property type="entry name" value="DUF7884"/>
    <property type="match status" value="1"/>
</dbReference>
<protein>
    <submittedName>
        <fullName evidence="8">Class I SAM-dependent methyltransferase</fullName>
    </submittedName>
</protein>
<organism evidence="8 9">
    <name type="scientific">Thalassococcus profundi</name>
    <dbReference type="NCBI Taxonomy" id="2282382"/>
    <lineage>
        <taxon>Bacteria</taxon>
        <taxon>Pseudomonadati</taxon>
        <taxon>Pseudomonadota</taxon>
        <taxon>Alphaproteobacteria</taxon>
        <taxon>Rhodobacterales</taxon>
        <taxon>Roseobacteraceae</taxon>
        <taxon>Thalassococcus</taxon>
    </lineage>
</organism>
<proteinExistence type="inferred from homology"/>
<evidence type="ECO:0000256" key="5">
    <source>
        <dbReference type="ARBA" id="ARBA00023098"/>
    </source>
</evidence>
<comment type="similarity">
    <text evidence="1">Belongs to the CFA/CMAS family.</text>
</comment>
<dbReference type="CDD" id="cd02440">
    <property type="entry name" value="AdoMet_MTases"/>
    <property type="match status" value="1"/>
</dbReference>
<dbReference type="InterPro" id="IPR029063">
    <property type="entry name" value="SAM-dependent_MTases_sf"/>
</dbReference>
<name>A0A369TM35_9RHOB</name>
<dbReference type="RefSeq" id="WP_114511815.1">
    <property type="nucleotide sequence ID" value="NZ_QPMK01000012.1"/>
</dbReference>
<sequence>MWNRFLDRMLRHLISEGTLDIVWPDGRRVRYGDGSGPKARVTLTTPNIVKDLCLRPIMALGEGYTDGSLEIPEHQLFDLLTLLARNEQRGGMPAWFRGYSYMRGAVGRWLQRNTPLTSRRNVSHHYDLSEEFYRLFLDRDMQYSCAYFKDPGMSLDAAQAAKKAHIASKLRLAPGLRVLDIGCGWGGMALTLAREHGVHVTGVTLSRSQLETAQARARAEGLSEMTDFRLMDYRELTERFDRIVSVGMLEHVGLPQFPTYFAKVSDLLTRDGLALIHTIGRTAPPRPTSPWLERHIFPGGYVPSLSDLARPMESANLWLADLEVLRGHYGPTLHHWRDRFEANVKTVRAMHDDRFVRLWRFYLVACEMAFEEQQQAVFQLQLSKQQHTVPRTRDYLYSQPAQATSQVADRSLQSA</sequence>
<dbReference type="InterPro" id="IPR003333">
    <property type="entry name" value="CMAS"/>
</dbReference>
<feature type="domain" description="DUF7884" evidence="7">
    <location>
        <begin position="5"/>
        <end position="86"/>
    </location>
</feature>
<evidence type="ECO:0000256" key="2">
    <source>
        <dbReference type="ARBA" id="ARBA00022603"/>
    </source>
</evidence>
<dbReference type="GO" id="GO:0032259">
    <property type="term" value="P:methylation"/>
    <property type="evidence" value="ECO:0007669"/>
    <property type="project" value="UniProtKB-KW"/>
</dbReference>
<evidence type="ECO:0000313" key="8">
    <source>
        <dbReference type="EMBL" id="RDD65505.1"/>
    </source>
</evidence>
<keyword evidence="2 8" id="KW-0489">Methyltransferase</keyword>
<dbReference type="PANTHER" id="PTHR43667">
    <property type="entry name" value="CYCLOPROPANE-FATTY-ACYL-PHOSPHOLIPID SYNTHASE"/>
    <property type="match status" value="1"/>
</dbReference>
<dbReference type="InterPro" id="IPR050723">
    <property type="entry name" value="CFA/CMAS"/>
</dbReference>
<gene>
    <name evidence="8" type="ORF">DU478_15175</name>
</gene>
<keyword evidence="3 8" id="KW-0808">Transferase</keyword>
<dbReference type="Pfam" id="PF02353">
    <property type="entry name" value="CMAS"/>
    <property type="match status" value="1"/>
</dbReference>
<evidence type="ECO:0000256" key="6">
    <source>
        <dbReference type="PIRSR" id="PIRSR003085-1"/>
    </source>
</evidence>
<dbReference type="AlphaFoldDB" id="A0A369TM35"/>
<dbReference type="InterPro" id="IPR057206">
    <property type="entry name" value="DUF7884"/>
</dbReference>
<keyword evidence="4" id="KW-0949">S-adenosyl-L-methionine</keyword>
<keyword evidence="5" id="KW-0443">Lipid metabolism</keyword>
<dbReference type="Proteomes" id="UP000253977">
    <property type="component" value="Unassembled WGS sequence"/>
</dbReference>
<dbReference type="Gene3D" id="3.40.50.150">
    <property type="entry name" value="Vaccinia Virus protein VP39"/>
    <property type="match status" value="1"/>
</dbReference>
<comment type="caution">
    <text evidence="8">The sequence shown here is derived from an EMBL/GenBank/DDBJ whole genome shotgun (WGS) entry which is preliminary data.</text>
</comment>
<dbReference type="PANTHER" id="PTHR43667:SF1">
    <property type="entry name" value="CYCLOPROPANE-FATTY-ACYL-PHOSPHOLIPID SYNTHASE"/>
    <property type="match status" value="1"/>
</dbReference>
<dbReference type="GO" id="GO:0008610">
    <property type="term" value="P:lipid biosynthetic process"/>
    <property type="evidence" value="ECO:0007669"/>
    <property type="project" value="InterPro"/>
</dbReference>
<keyword evidence="9" id="KW-1185">Reference proteome</keyword>
<evidence type="ECO:0000256" key="1">
    <source>
        <dbReference type="ARBA" id="ARBA00010815"/>
    </source>
</evidence>
<dbReference type="OrthoDB" id="9782855at2"/>
<dbReference type="GO" id="GO:0008168">
    <property type="term" value="F:methyltransferase activity"/>
    <property type="evidence" value="ECO:0007669"/>
    <property type="project" value="UniProtKB-KW"/>
</dbReference>
<dbReference type="PIRSF" id="PIRSF003085">
    <property type="entry name" value="CMAS"/>
    <property type="match status" value="1"/>
</dbReference>
<accession>A0A369TM35</accession>
<evidence type="ECO:0000259" key="7">
    <source>
        <dbReference type="Pfam" id="PF25371"/>
    </source>
</evidence>
<feature type="active site" evidence="6">
    <location>
        <position position="366"/>
    </location>
</feature>
<evidence type="ECO:0000256" key="3">
    <source>
        <dbReference type="ARBA" id="ARBA00022679"/>
    </source>
</evidence>
<evidence type="ECO:0000256" key="4">
    <source>
        <dbReference type="ARBA" id="ARBA00022691"/>
    </source>
</evidence>
<dbReference type="EMBL" id="QPMK01000012">
    <property type="protein sequence ID" value="RDD65505.1"/>
    <property type="molecule type" value="Genomic_DNA"/>
</dbReference>
<evidence type="ECO:0000313" key="9">
    <source>
        <dbReference type="Proteomes" id="UP000253977"/>
    </source>
</evidence>
<reference evidence="8 9" key="1">
    <citation type="submission" date="2018-07" db="EMBL/GenBank/DDBJ databases">
        <title>Thalassococcus profundi sp. nov., a marine bacterium isolated from deep seawater of Okinawa Trough.</title>
        <authorList>
            <person name="Yu M."/>
        </authorList>
    </citation>
    <scope>NUCLEOTIDE SEQUENCE [LARGE SCALE GENOMIC DNA]</scope>
    <source>
        <strain evidence="8 9">WRAS1</strain>
    </source>
</reference>